<reference evidence="3" key="3">
    <citation type="submission" date="2025-04" db="UniProtKB">
        <authorList>
            <consortium name="RefSeq"/>
        </authorList>
    </citation>
    <scope>IDENTIFICATION</scope>
    <source>
        <strain evidence="3">CBS 304.34</strain>
    </source>
</reference>
<dbReference type="SUPFAM" id="SSF48452">
    <property type="entry name" value="TPR-like"/>
    <property type="match status" value="2"/>
</dbReference>
<reference evidence="1 3" key="1">
    <citation type="journal article" date="2020" name="Stud. Mycol.">
        <title>101 Dothideomycetes genomes: a test case for predicting lifestyles and emergence of pathogens.</title>
        <authorList>
            <person name="Haridas S."/>
            <person name="Albert R."/>
            <person name="Binder M."/>
            <person name="Bloem J."/>
            <person name="Labutti K."/>
            <person name="Salamov A."/>
            <person name="Andreopoulos B."/>
            <person name="Baker S."/>
            <person name="Barry K."/>
            <person name="Bills G."/>
            <person name="Bluhm B."/>
            <person name="Cannon C."/>
            <person name="Castanera R."/>
            <person name="Culley D."/>
            <person name="Daum C."/>
            <person name="Ezra D."/>
            <person name="Gonzalez J."/>
            <person name="Henrissat B."/>
            <person name="Kuo A."/>
            <person name="Liang C."/>
            <person name="Lipzen A."/>
            <person name="Lutzoni F."/>
            <person name="Magnuson J."/>
            <person name="Mondo S."/>
            <person name="Nolan M."/>
            <person name="Ohm R."/>
            <person name="Pangilinan J."/>
            <person name="Park H.-J."/>
            <person name="Ramirez L."/>
            <person name="Alfaro M."/>
            <person name="Sun H."/>
            <person name="Tritt A."/>
            <person name="Yoshinaga Y."/>
            <person name="Zwiers L.-H."/>
            <person name="Turgeon B."/>
            <person name="Goodwin S."/>
            <person name="Spatafora J."/>
            <person name="Crous P."/>
            <person name="Grigoriev I."/>
        </authorList>
    </citation>
    <scope>NUCLEOTIDE SEQUENCE</scope>
    <source>
        <strain evidence="1 3">CBS 304.34</strain>
    </source>
</reference>
<evidence type="ECO:0000313" key="3">
    <source>
        <dbReference type="RefSeq" id="XP_033571562.1"/>
    </source>
</evidence>
<dbReference type="OrthoDB" id="20872at2759"/>
<sequence>MRTRASKLVSSTAPSIPISIFRQVSCGRRGASRPSLTSTLLERPETPPDPCAILPFSRDTDFVERGNILDQIHQKCAVPGSRTALVGMGGVGKSQLAIEYAYQIRERSPQTWVFWVHASSARFEQNHQDLARYLKIPGRQDPNADIFQLVHDWLRDKKRAGEWVLILDNFDDADFLFDARSIMNARELVRGADTAHNGKATGLGGGSLQPLVSYLPQCQHGSILVTTRTRDAALKLVEQRDIVTVEPMNETEAIALLQRKLPEQDDSKSVTELAEALEFMPLAIVQAAAYISRRAPRSSVWQYLETFRKSDREKMSLLDSEAGHLRRDKEAKNSIIITWHISFNHIRQIRPSAADLLALMSLFDRQGIPETLVRSQVERLSLLFHRNKDLYKGEKQDSESNEEIDGFEDDVLMLKDYSFISISEGRSKFEMHALVQLAMKTWMEANGQLERWRQHHIKILCAQFPIGEYKKWPICQELFPHVKSAAAQQPLAQESLRDWSSLLHNAAWYAWTVNNRAEAEEMAIQAMEVRKKIFGWEHKDTLDSMAMVSLAYKNKGQWGAVEKLQVQVMEITKKKRGANHLNTLAVENRKKKLRTDHPETLKSMQNLAETFSKQGRLEAAEELELQIFKIRKKKLGADHPDTLTSMNNLAFTWKDQGRDAEAISLMRQCVRL</sequence>
<evidence type="ECO:0000313" key="2">
    <source>
        <dbReference type="Proteomes" id="UP000504636"/>
    </source>
</evidence>
<organism evidence="1">
    <name type="scientific">Mytilinidion resinicola</name>
    <dbReference type="NCBI Taxonomy" id="574789"/>
    <lineage>
        <taxon>Eukaryota</taxon>
        <taxon>Fungi</taxon>
        <taxon>Dikarya</taxon>
        <taxon>Ascomycota</taxon>
        <taxon>Pezizomycotina</taxon>
        <taxon>Dothideomycetes</taxon>
        <taxon>Pleosporomycetidae</taxon>
        <taxon>Mytilinidiales</taxon>
        <taxon>Mytilinidiaceae</taxon>
        <taxon>Mytilinidion</taxon>
    </lineage>
</organism>
<dbReference type="PANTHER" id="PTHR46082">
    <property type="entry name" value="ATP/GTP-BINDING PROTEIN-RELATED"/>
    <property type="match status" value="1"/>
</dbReference>
<dbReference type="GeneID" id="54459120"/>
<dbReference type="RefSeq" id="XP_033571562.1">
    <property type="nucleotide sequence ID" value="XM_033718227.1"/>
</dbReference>
<protein>
    <submittedName>
        <fullName evidence="1 3">Kinesin</fullName>
    </submittedName>
</protein>
<dbReference type="Proteomes" id="UP000504636">
    <property type="component" value="Unplaced"/>
</dbReference>
<dbReference type="Gene3D" id="3.40.50.300">
    <property type="entry name" value="P-loop containing nucleotide triphosphate hydrolases"/>
    <property type="match status" value="1"/>
</dbReference>
<reference evidence="3" key="2">
    <citation type="submission" date="2020-04" db="EMBL/GenBank/DDBJ databases">
        <authorList>
            <consortium name="NCBI Genome Project"/>
        </authorList>
    </citation>
    <scope>NUCLEOTIDE SEQUENCE</scope>
    <source>
        <strain evidence="3">CBS 304.34</strain>
    </source>
</reference>
<name>A0A6A6Y7S3_9PEZI</name>
<dbReference type="PANTHER" id="PTHR46082:SF6">
    <property type="entry name" value="AAA+ ATPASE DOMAIN-CONTAINING PROTEIN-RELATED"/>
    <property type="match status" value="1"/>
</dbReference>
<gene>
    <name evidence="1 3" type="ORF">BDZ99DRAFT_451673</name>
</gene>
<dbReference type="EMBL" id="MU003712">
    <property type="protein sequence ID" value="KAF2804598.1"/>
    <property type="molecule type" value="Genomic_DNA"/>
</dbReference>
<dbReference type="Gene3D" id="1.25.40.10">
    <property type="entry name" value="Tetratricopeptide repeat domain"/>
    <property type="match status" value="2"/>
</dbReference>
<evidence type="ECO:0000313" key="1">
    <source>
        <dbReference type="EMBL" id="KAF2804598.1"/>
    </source>
</evidence>
<dbReference type="InterPro" id="IPR053137">
    <property type="entry name" value="NLR-like"/>
</dbReference>
<accession>A0A6A6Y7S3</accession>
<dbReference type="AlphaFoldDB" id="A0A6A6Y7S3"/>
<dbReference type="Pfam" id="PF13374">
    <property type="entry name" value="TPR_10"/>
    <property type="match status" value="3"/>
</dbReference>
<dbReference type="InterPro" id="IPR011990">
    <property type="entry name" value="TPR-like_helical_dom_sf"/>
</dbReference>
<proteinExistence type="predicted"/>
<dbReference type="InterPro" id="IPR027417">
    <property type="entry name" value="P-loop_NTPase"/>
</dbReference>
<dbReference type="SUPFAM" id="SSF52540">
    <property type="entry name" value="P-loop containing nucleoside triphosphate hydrolases"/>
    <property type="match status" value="1"/>
</dbReference>
<keyword evidence="2" id="KW-1185">Reference proteome</keyword>